<dbReference type="InterPro" id="IPR037522">
    <property type="entry name" value="HD_GYP_dom"/>
</dbReference>
<dbReference type="SUPFAM" id="SSF55781">
    <property type="entry name" value="GAF domain-like"/>
    <property type="match status" value="1"/>
</dbReference>
<dbReference type="RefSeq" id="WP_052635826.1">
    <property type="nucleotide sequence ID" value="NZ_FSRH01000001.1"/>
</dbReference>
<dbReference type="InterPro" id="IPR029016">
    <property type="entry name" value="GAF-like_dom_sf"/>
</dbReference>
<keyword evidence="3" id="KW-1185">Reference proteome</keyword>
<dbReference type="SUPFAM" id="SSF109604">
    <property type="entry name" value="HD-domain/PDEase-like"/>
    <property type="match status" value="1"/>
</dbReference>
<accession>A0A069RHA9</accession>
<dbReference type="Pfam" id="PF13487">
    <property type="entry name" value="HD_5"/>
    <property type="match status" value="1"/>
</dbReference>
<evidence type="ECO:0000259" key="1">
    <source>
        <dbReference type="PROSITE" id="PS51832"/>
    </source>
</evidence>
<name>A0A069RHA9_PEPLI</name>
<gene>
    <name evidence="2" type="ORF">CLIT_2c00400</name>
</gene>
<dbReference type="SMART" id="SM00471">
    <property type="entry name" value="HDc"/>
    <property type="match status" value="1"/>
</dbReference>
<sequence length="388" mass="43756">MDIWFYIAISLAMALVAALIKIKRNNGKIATLIKLNETSKKITSSIKLKDLMGEIMEIAKTETNAETGSIYIVDEEKQELWFEVAFGEKGVKLKETRLEMGEGIAGWVAKEGKSINSRDADNDTSFKKEISEKIKLKQKSMLTIPIKFKEKTLGVLQVINKKGKASFDDKDEAFLEAISTSAAIAIENAKLYKEMKNTYFETIHALASSIDAKDPYTRGHSHRVTEYSVEIGKEMNLRDDELERLEYMAVLHDIGKIGIRDSILNKTAPLNDEEYEVIKDHPLIGAKILESSKSLKMLINGVKYHHEKYDGTGYGEGLKGREIPLGARIIAVADAYDAMTTDRPYRKGLSHEISMEEINKFSGRQFDPEIVRHFNAMMERKLVDSHVG</sequence>
<dbReference type="AlphaFoldDB" id="A0A069RHA9"/>
<dbReference type="Gene3D" id="3.30.450.40">
    <property type="match status" value="1"/>
</dbReference>
<dbReference type="STRING" id="1121324.CLIT_2c00400"/>
<dbReference type="PANTHER" id="PTHR43155:SF2">
    <property type="entry name" value="CYCLIC DI-GMP PHOSPHODIESTERASE PA4108"/>
    <property type="match status" value="1"/>
</dbReference>
<feature type="domain" description="HD-GYP" evidence="1">
    <location>
        <begin position="195"/>
        <end position="388"/>
    </location>
</feature>
<dbReference type="CDD" id="cd00077">
    <property type="entry name" value="HDc"/>
    <property type="match status" value="1"/>
</dbReference>
<protein>
    <recommendedName>
        <fullName evidence="1">HD-GYP domain-containing protein</fullName>
    </recommendedName>
</protein>
<dbReference type="Gene3D" id="1.10.3210.10">
    <property type="entry name" value="Hypothetical protein af1432"/>
    <property type="match status" value="1"/>
</dbReference>
<comment type="caution">
    <text evidence="2">The sequence shown here is derived from an EMBL/GenBank/DDBJ whole genome shotgun (WGS) entry which is preliminary data.</text>
</comment>
<dbReference type="eggNOG" id="COG3437">
    <property type="taxonomic scope" value="Bacteria"/>
</dbReference>
<dbReference type="PANTHER" id="PTHR43155">
    <property type="entry name" value="CYCLIC DI-GMP PHOSPHODIESTERASE PA4108-RELATED"/>
    <property type="match status" value="1"/>
</dbReference>
<evidence type="ECO:0000313" key="2">
    <source>
        <dbReference type="EMBL" id="KDR96434.1"/>
    </source>
</evidence>
<dbReference type="Proteomes" id="UP000027946">
    <property type="component" value="Unassembled WGS sequence"/>
</dbReference>
<dbReference type="EMBL" id="JJMM01000002">
    <property type="protein sequence ID" value="KDR96434.1"/>
    <property type="molecule type" value="Genomic_DNA"/>
</dbReference>
<proteinExistence type="predicted"/>
<dbReference type="Pfam" id="PF13185">
    <property type="entry name" value="GAF_2"/>
    <property type="match status" value="1"/>
</dbReference>
<reference evidence="2 3" key="1">
    <citation type="submission" date="2014-03" db="EMBL/GenBank/DDBJ databases">
        <title>Genome sequence of Clostridium litorale W6, DSM 5388.</title>
        <authorList>
            <person name="Poehlein A."/>
            <person name="Jagirdar A."/>
            <person name="Khonsari B."/>
            <person name="Chibani C.M."/>
            <person name="Gutierrez Gutierrez D.A."/>
            <person name="Davydova E."/>
            <person name="Alghaithi H.S."/>
            <person name="Nair K.P."/>
            <person name="Dhamotharan K."/>
            <person name="Chandran L."/>
            <person name="G W."/>
            <person name="Daniel R."/>
        </authorList>
    </citation>
    <scope>NUCLEOTIDE SEQUENCE [LARGE SCALE GENOMIC DNA]</scope>
    <source>
        <strain evidence="2 3">W6</strain>
    </source>
</reference>
<dbReference type="InterPro" id="IPR003607">
    <property type="entry name" value="HD/PDEase_dom"/>
</dbReference>
<dbReference type="InterPro" id="IPR003018">
    <property type="entry name" value="GAF"/>
</dbReference>
<dbReference type="PROSITE" id="PS51832">
    <property type="entry name" value="HD_GYP"/>
    <property type="match status" value="1"/>
</dbReference>
<organism evidence="2 3">
    <name type="scientific">Peptoclostridium litorale DSM 5388</name>
    <dbReference type="NCBI Taxonomy" id="1121324"/>
    <lineage>
        <taxon>Bacteria</taxon>
        <taxon>Bacillati</taxon>
        <taxon>Bacillota</taxon>
        <taxon>Clostridia</taxon>
        <taxon>Peptostreptococcales</taxon>
        <taxon>Peptoclostridiaceae</taxon>
        <taxon>Peptoclostridium</taxon>
    </lineage>
</organism>
<dbReference type="SMART" id="SM00065">
    <property type="entry name" value="GAF"/>
    <property type="match status" value="1"/>
</dbReference>
<evidence type="ECO:0000313" key="3">
    <source>
        <dbReference type="Proteomes" id="UP000027946"/>
    </source>
</evidence>